<dbReference type="PANTHER" id="PTHR47418">
    <property type="entry name" value="ALPHA/BETA-HYDROLASES SUPERFAMILY PROTEIN"/>
    <property type="match status" value="1"/>
</dbReference>
<dbReference type="Proteomes" id="UP001153076">
    <property type="component" value="Unassembled WGS sequence"/>
</dbReference>
<organism evidence="1 2">
    <name type="scientific">Carnegiea gigantea</name>
    <dbReference type="NCBI Taxonomy" id="171969"/>
    <lineage>
        <taxon>Eukaryota</taxon>
        <taxon>Viridiplantae</taxon>
        <taxon>Streptophyta</taxon>
        <taxon>Embryophyta</taxon>
        <taxon>Tracheophyta</taxon>
        <taxon>Spermatophyta</taxon>
        <taxon>Magnoliopsida</taxon>
        <taxon>eudicotyledons</taxon>
        <taxon>Gunneridae</taxon>
        <taxon>Pentapetalae</taxon>
        <taxon>Caryophyllales</taxon>
        <taxon>Cactineae</taxon>
        <taxon>Cactaceae</taxon>
        <taxon>Cactoideae</taxon>
        <taxon>Echinocereeae</taxon>
        <taxon>Carnegiea</taxon>
    </lineage>
</organism>
<dbReference type="AlphaFoldDB" id="A0A9Q1QGM0"/>
<accession>A0A9Q1QGM0</accession>
<keyword evidence="2" id="KW-1185">Reference proteome</keyword>
<evidence type="ECO:0000313" key="2">
    <source>
        <dbReference type="Proteomes" id="UP001153076"/>
    </source>
</evidence>
<gene>
    <name evidence="1" type="ORF">Cgig2_000679</name>
</gene>
<sequence length="319" mass="36120">MSVDAWSREFHKLYGRCCLDELEGLRVYRYLRGLKRNIRVDVEDLHSVDHAASVGRKDDKYGPNDEVVYPVEGDTASEGEEEEEHMVNVLSGPSIDPPVDGIHDVIYQSKINALLVEHRLGPLVILLQPRSQDDIVPRLSAASLARLRNEIIQTDWISVLEKEDWKSVVEFLNNAKQVVTSVQDVARKVAEYAKFRNGTNPSDVSSANKTIGGPESLPISKRTTVIMNEEKPASFTHEELFVPGTVYYLKRNTETQKDGSNKGSKNIEYYTLWKRDFEQHFQRILLSSNLISAHKCDSHYYALRDVLKGLPASSSEGIF</sequence>
<evidence type="ECO:0000313" key="1">
    <source>
        <dbReference type="EMBL" id="KAJ8440791.1"/>
    </source>
</evidence>
<dbReference type="OrthoDB" id="438440at2759"/>
<proteinExistence type="predicted"/>
<name>A0A9Q1QGM0_9CARY</name>
<reference evidence="1" key="1">
    <citation type="submission" date="2022-04" db="EMBL/GenBank/DDBJ databases">
        <title>Carnegiea gigantea Genome sequencing and assembly v2.</title>
        <authorList>
            <person name="Copetti D."/>
            <person name="Sanderson M.J."/>
            <person name="Burquez A."/>
            <person name="Wojciechowski M.F."/>
        </authorList>
    </citation>
    <scope>NUCLEOTIDE SEQUENCE</scope>
    <source>
        <strain evidence="1">SGP5-SGP5p</strain>
        <tissue evidence="1">Aerial part</tissue>
    </source>
</reference>
<dbReference type="EMBL" id="JAKOGI010000183">
    <property type="protein sequence ID" value="KAJ8440791.1"/>
    <property type="molecule type" value="Genomic_DNA"/>
</dbReference>
<protein>
    <submittedName>
        <fullName evidence="1">Uncharacterized protein</fullName>
    </submittedName>
</protein>
<comment type="caution">
    <text evidence="1">The sequence shown here is derived from an EMBL/GenBank/DDBJ whole genome shotgun (WGS) entry which is preliminary data.</text>
</comment>